<sequence length="168" mass="18796">MKSFISTLVSLFFISTLLLSCSKEEDGVYFNDNAEVVNENNITYSSIENEILKLVNNHRTSLGLSTLSTLNIISGVADGHTNYMIEVGGINHDNFSQRSEYLKKQAHAISVGENVAYGFNTAQGVFNGWLNSQAHRNVIENPNYTHFGISTDSDNDNKNYFTQIFIKK</sequence>
<reference evidence="3" key="1">
    <citation type="journal article" date="2019" name="Int. J. Syst. Evol. Microbiol.">
        <title>The Global Catalogue of Microorganisms (GCM) 10K type strain sequencing project: providing services to taxonomists for standard genome sequencing and annotation.</title>
        <authorList>
            <consortium name="The Broad Institute Genomics Platform"/>
            <consortium name="The Broad Institute Genome Sequencing Center for Infectious Disease"/>
            <person name="Wu L."/>
            <person name="Ma J."/>
        </authorList>
    </citation>
    <scope>NUCLEOTIDE SEQUENCE [LARGE SCALE GENOMIC DNA]</scope>
    <source>
        <strain evidence="3">CCUG 60022</strain>
    </source>
</reference>
<protein>
    <submittedName>
        <fullName evidence="2">CAP domain-containing protein</fullName>
    </submittedName>
</protein>
<organism evidence="2 3">
    <name type="scientific">Lutibacter aestuarii</name>
    <dbReference type="NCBI Taxonomy" id="861111"/>
    <lineage>
        <taxon>Bacteria</taxon>
        <taxon>Pseudomonadati</taxon>
        <taxon>Bacteroidota</taxon>
        <taxon>Flavobacteriia</taxon>
        <taxon>Flavobacteriales</taxon>
        <taxon>Flavobacteriaceae</taxon>
        <taxon>Lutibacter</taxon>
    </lineage>
</organism>
<proteinExistence type="predicted"/>
<dbReference type="RefSeq" id="WP_298263175.1">
    <property type="nucleotide sequence ID" value="NZ_JBHTIC010000008.1"/>
</dbReference>
<dbReference type="CDD" id="cd05379">
    <property type="entry name" value="CAP_bacterial"/>
    <property type="match status" value="1"/>
</dbReference>
<accession>A0ABW2ZBU9</accession>
<dbReference type="Gene3D" id="3.40.33.10">
    <property type="entry name" value="CAP"/>
    <property type="match status" value="1"/>
</dbReference>
<dbReference type="InterPro" id="IPR035940">
    <property type="entry name" value="CAP_sf"/>
</dbReference>
<evidence type="ECO:0000259" key="1">
    <source>
        <dbReference type="Pfam" id="PF00188"/>
    </source>
</evidence>
<dbReference type="PANTHER" id="PTHR31157">
    <property type="entry name" value="SCP DOMAIN-CONTAINING PROTEIN"/>
    <property type="match status" value="1"/>
</dbReference>
<dbReference type="SUPFAM" id="SSF55797">
    <property type="entry name" value="PR-1-like"/>
    <property type="match status" value="1"/>
</dbReference>
<evidence type="ECO:0000313" key="2">
    <source>
        <dbReference type="EMBL" id="MFD0762509.1"/>
    </source>
</evidence>
<dbReference type="PROSITE" id="PS51257">
    <property type="entry name" value="PROKAR_LIPOPROTEIN"/>
    <property type="match status" value="1"/>
</dbReference>
<gene>
    <name evidence="2" type="ORF">ACFQZW_10480</name>
</gene>
<dbReference type="InterPro" id="IPR014044">
    <property type="entry name" value="CAP_dom"/>
</dbReference>
<feature type="domain" description="SCP" evidence="1">
    <location>
        <begin position="52"/>
        <end position="165"/>
    </location>
</feature>
<dbReference type="EMBL" id="JBHTIC010000008">
    <property type="protein sequence ID" value="MFD0762509.1"/>
    <property type="molecule type" value="Genomic_DNA"/>
</dbReference>
<evidence type="ECO:0000313" key="3">
    <source>
        <dbReference type="Proteomes" id="UP001597032"/>
    </source>
</evidence>
<dbReference type="PANTHER" id="PTHR31157:SF1">
    <property type="entry name" value="SCP DOMAIN-CONTAINING PROTEIN"/>
    <property type="match status" value="1"/>
</dbReference>
<dbReference type="Pfam" id="PF00188">
    <property type="entry name" value="CAP"/>
    <property type="match status" value="1"/>
</dbReference>
<keyword evidence="3" id="KW-1185">Reference proteome</keyword>
<name>A0ABW2ZBU9_9FLAO</name>
<dbReference type="Proteomes" id="UP001597032">
    <property type="component" value="Unassembled WGS sequence"/>
</dbReference>
<comment type="caution">
    <text evidence="2">The sequence shown here is derived from an EMBL/GenBank/DDBJ whole genome shotgun (WGS) entry which is preliminary data.</text>
</comment>